<dbReference type="PROSITE" id="PS00170">
    <property type="entry name" value="CSA_PPIASE_1"/>
    <property type="match status" value="1"/>
</dbReference>
<keyword evidence="4" id="KW-0813">Transport</keyword>
<dbReference type="FunFam" id="2.30.29.30:FF:000018">
    <property type="entry name" value="E3 SUMO-protein ligase RanBP2"/>
    <property type="match status" value="4"/>
</dbReference>
<keyword evidence="17" id="KW-0811">Translocation</keyword>
<feature type="compositionally biased region" description="Polar residues" evidence="27">
    <location>
        <begin position="2490"/>
        <end position="2500"/>
    </location>
</feature>
<evidence type="ECO:0000256" key="20">
    <source>
        <dbReference type="ARBA" id="ARBA00023242"/>
    </source>
</evidence>
<keyword evidence="15" id="KW-0694">RNA-binding</keyword>
<dbReference type="GO" id="GO:0031965">
    <property type="term" value="C:nuclear membrane"/>
    <property type="evidence" value="ECO:0007669"/>
    <property type="project" value="UniProtKB-SubCell"/>
</dbReference>
<feature type="non-terminal residue" evidence="31">
    <location>
        <position position="2982"/>
    </location>
</feature>
<feature type="region of interest" description="Disordered" evidence="27">
    <location>
        <begin position="1094"/>
        <end position="1125"/>
    </location>
</feature>
<protein>
    <recommendedName>
        <fullName evidence="22">E3 SUMO-protein ligase RanBP2</fullName>
    </recommendedName>
    <alternativeName>
        <fullName evidence="23">Ran-binding protein 2</fullName>
    </alternativeName>
</protein>
<feature type="domain" description="RanBP2-type" evidence="30">
    <location>
        <begin position="1408"/>
        <end position="1437"/>
    </location>
</feature>
<feature type="coiled-coil region" evidence="26">
    <location>
        <begin position="767"/>
        <end position="794"/>
    </location>
</feature>
<evidence type="ECO:0000256" key="26">
    <source>
        <dbReference type="SAM" id="Coils"/>
    </source>
</evidence>
<dbReference type="GO" id="GO:0005737">
    <property type="term" value="C:cytoplasm"/>
    <property type="evidence" value="ECO:0007669"/>
    <property type="project" value="TreeGrafter"/>
</dbReference>
<evidence type="ECO:0000256" key="22">
    <source>
        <dbReference type="ARBA" id="ARBA00070141"/>
    </source>
</evidence>
<evidence type="ECO:0000313" key="31">
    <source>
        <dbReference type="EMBL" id="NWS18478.1"/>
    </source>
</evidence>
<dbReference type="Pfam" id="PF12185">
    <property type="entry name" value="IR1-M"/>
    <property type="match status" value="2"/>
</dbReference>
<feature type="domain" description="RanBD1" evidence="29">
    <location>
        <begin position="1773"/>
        <end position="1909"/>
    </location>
</feature>
<dbReference type="GO" id="GO:0016874">
    <property type="term" value="F:ligase activity"/>
    <property type="evidence" value="ECO:0007669"/>
    <property type="project" value="UniProtKB-KW"/>
</dbReference>
<reference evidence="31 32" key="1">
    <citation type="submission" date="2019-09" db="EMBL/GenBank/DDBJ databases">
        <title>Bird 10,000 Genomes (B10K) Project - Family phase.</title>
        <authorList>
            <person name="Zhang G."/>
        </authorList>
    </citation>
    <scope>NUCLEOTIDE SEQUENCE [LARGE SCALE GENOMIC DNA]</scope>
    <source>
        <strain evidence="31">B10K-DU-001-72</strain>
        <tissue evidence="31">Muscle</tissue>
    </source>
</reference>
<evidence type="ECO:0000313" key="32">
    <source>
        <dbReference type="Proteomes" id="UP000525089"/>
    </source>
</evidence>
<evidence type="ECO:0000256" key="12">
    <source>
        <dbReference type="ARBA" id="ARBA00022816"/>
    </source>
</evidence>
<feature type="region of interest" description="Disordered" evidence="27">
    <location>
        <begin position="2444"/>
        <end position="2512"/>
    </location>
</feature>
<feature type="domain" description="RanBD1" evidence="29">
    <location>
        <begin position="2669"/>
        <end position="2804"/>
    </location>
</feature>
<evidence type="ECO:0000256" key="9">
    <source>
        <dbReference type="ARBA" id="ARBA00022737"/>
    </source>
</evidence>
<keyword evidence="14" id="KW-0832">Ubl conjugation</keyword>
<dbReference type="InterPro" id="IPR002130">
    <property type="entry name" value="Cyclophilin-type_PPIase_dom"/>
</dbReference>
<feature type="region of interest" description="Disordered" evidence="27">
    <location>
        <begin position="2034"/>
        <end position="2067"/>
    </location>
</feature>
<evidence type="ECO:0000256" key="7">
    <source>
        <dbReference type="ARBA" id="ARBA00022679"/>
    </source>
</evidence>
<feature type="compositionally biased region" description="Basic and acidic residues" evidence="27">
    <location>
        <begin position="2502"/>
        <end position="2512"/>
    </location>
</feature>
<feature type="compositionally biased region" description="Basic and acidic residues" evidence="27">
    <location>
        <begin position="1666"/>
        <end position="1676"/>
    </location>
</feature>
<keyword evidence="13" id="KW-0862">Zinc</keyword>
<dbReference type="PANTHER" id="PTHR23138:SF87">
    <property type="entry name" value="E3 SUMO-PROTEIN LIGASE RANBP2"/>
    <property type="match status" value="1"/>
</dbReference>
<dbReference type="Gene3D" id="2.30.29.30">
    <property type="entry name" value="Pleckstrin-homology domain (PH domain)/Phosphotyrosine-binding domain (PTB)"/>
    <property type="match status" value="4"/>
</dbReference>
<evidence type="ECO:0000259" key="28">
    <source>
        <dbReference type="PROSITE" id="PS50072"/>
    </source>
</evidence>
<keyword evidence="8" id="KW-0479">Metal-binding</keyword>
<feature type="domain" description="RanBD1" evidence="29">
    <location>
        <begin position="1123"/>
        <end position="1259"/>
    </location>
</feature>
<evidence type="ECO:0000256" key="4">
    <source>
        <dbReference type="ARBA" id="ARBA00022448"/>
    </source>
</evidence>
<gene>
    <name evidence="31" type="primary">Ranbp2</name>
    <name evidence="31" type="ORF">PACMIN_R07926</name>
</gene>
<keyword evidence="12" id="KW-0509">mRNA transport</keyword>
<feature type="compositionally biased region" description="Polar residues" evidence="27">
    <location>
        <begin position="2353"/>
        <end position="2364"/>
    </location>
</feature>
<dbReference type="InterPro" id="IPR045255">
    <property type="entry name" value="RanBP1-like"/>
</dbReference>
<dbReference type="PROSITE" id="PS01358">
    <property type="entry name" value="ZF_RANBP2_1"/>
    <property type="match status" value="3"/>
</dbReference>
<feature type="region of interest" description="Disordered" evidence="27">
    <location>
        <begin position="926"/>
        <end position="985"/>
    </location>
</feature>
<name>A0A7K5DDR6_9TYRA</name>
<evidence type="ECO:0000256" key="27">
    <source>
        <dbReference type="SAM" id="MobiDB-lite"/>
    </source>
</evidence>
<dbReference type="InterPro" id="IPR029000">
    <property type="entry name" value="Cyclophilin-like_dom_sf"/>
</dbReference>
<dbReference type="GO" id="GO:0016740">
    <property type="term" value="F:transferase activity"/>
    <property type="evidence" value="ECO:0007669"/>
    <property type="project" value="UniProtKB-KW"/>
</dbReference>
<dbReference type="CDD" id="cd01926">
    <property type="entry name" value="cyclophilin_ABH_like"/>
    <property type="match status" value="1"/>
</dbReference>
<sequence>YISTYLNVQERDPKAHRFLGQIYEAEDNIEKAFGCYKRSVELNPTQKDLVLKIAELLCNNDITDGRAKYWVDRAAKLFPGSPAIYRLKEQLLDCKGEDGWNQLFDLIQAELYARPDDVYINIRLVALYRSNNRLKDAVLHCQEAEKKIPLQSSLEWCSCVVETFEEYLESLQDLESDKNNWRTIKKDHLLAYSSFVKLTLSSRDDFVSNESSLHFSFDRALQSVKPYVNGADELSRTYVEMKGQLYMHAGTLLLKMAQHNEAQWRAVCELAAFCYLISFQVPKPKSKLIKGDQTGQDVLEMLACDRKSQSGHMLLNLSHGKQDFFKEIVESFANKSGSFTLFDSLFESGASRERSFIGTDDVGNVSTQAPVQVELNKYDIGAVRMHNGSLQHLVWLGLQWNSMSVLPPMRKWLKQLFHLPQETSRLETDAPESICLLDLEVFLLGVVFTSNLQLQEKFNSHYSAHQPQFLPLPVCKQLYTEDQRCWWDAVRTLLQRKSIPGTAAKLRLTVQHGISTLRTLEKHGLQPALIIHWAKSLQKTGINLNSFYDQKEYIGRSVYYWKKVLPMLEIIKKKRSISEPTDPLFKHFHSVDIQVFQVAAYEEEAHIAFAMLDAVDGKTDDALLAFEAIENVVSYWNLAMIFQRKAEEIENDAMLPEEHEEHKTYLLKARYYLMKIIAESSSDMSVTEKLPVSIETVREVLDTVIQELGENGEEESLAFRNGLSRTVDSAMKHSTPSPTKFSLSPTKSYKCSPKAPPQWAEDHKSILQMICQQVEALKNEMQEMKLNNSNTNASSRWPAENYGTDTMPDGYQRAQNLHEAPLTATTGPSVFYSQSPAYNSQYLLGTAATNVTPTKPPVYGMNRLTPQPHIYSYQPPMHTPPLQNTSGCMFSQEMYGPPLRFDSPGTALISPRAGDDYYNYSVPQASTNPTLPKPGYFTNRSVTPPTLKPAEPKVMPKFGQPGTTEGSKTPLPTPAQPSQTPTFKFKPNFKSNDGDFTFSSPPQVAPQSLNTPINSRESLLDLLTSDKPLQDDRYIEQKPVNDHTNSSRNIFNFSNKHIPGISLRENMGQNAHKNLCFEKNDTFSVQEPNKPVFMTSNSDLANRSHETEGGSTHGGDEDDDGPHFDPVVPLPDKIEVKTGEEDEEEFFCNRAKLFRFDAESKEWKERGIGNVKILKHKVSGKFRLLMRRDQVLKICANHYINTDMKLTPNATSDKSLVWHALDYADELPKPEQLAIRFKTPEEAMLFKKKFEEAQNILKSLGSNADTSVMQNSGTAKETTNQDVKEPSRSISGTLNLSFQFPKDGVSSDSDSKSSLTATSTASGPAISFGKDAQQAYSGGFGQHLMKKDQWECKVCLVPNEATAKNCVSCQNPNPEIWERHDAPLTGSASFKASDNTVQDKFGSAFAKKEGQRDCSVCSVRNEPTASKCVACQNPNKNNTGVSGQQTSTKFGQAIAPKAIQNDLSAAFSKKEGQWDCSVCLVRNEAKDVNCCSCQSPNPQNPPSMPIPTVQASPAPGFGSIADTSKPQKNGFEGLFTKKEGQWDCSTCSVKNERSSPACVACQAPNPSGKPAGDALPAPTFGLKSKLPELDGGQLGTGFKFGLEQGKTPSFTFQISSDTESKSTKEGFNFSMQVPPGGFKFGIQEPNKNTTKKEEPSKECTTGFLKSTEEKDKKELPSDSGIGFQFQETADKEKGDFVFGQNSSTSTFAELAKSTPKEGFQFGKKDPNFKGFSGAGEKLFSTQNSKIDHKANTSADLGEKDDDVYKTEDSDDIHFEPIVQMPEKIEPFTGEEDEKVLYSQRVKLFRFDPETSQWKERGVGNLKILKNEVNGKVRILMRREQVLKVCANHWITTTMNLKQLSGSDKAWMWMASDFSDGDAKLEQLAAKFKTPEQAEEFKQKFEECQRLLLDIPLQTPHKLVDTGRTAQLIQKAEEMKCGLKDLKTFLTDDKTKLSEEENVNSVSASSTSDLVIKPHAESTGPTLEWDNYDLREEALDDSVSSSVYATPLASSPVRKNLFRFGESTTGFSFSFKSALSPCKSPAKQNQSRTSVGTDEDSDVTQEEERDGQYFEPVVPLPDLVEVTSGEENEQVVFSHRAKLYRYDKDANQWKERGIGDIKILQNYDNKQVRIVMRRDQVLKLCANHRITPDMNLQQMKGSDRAWVWTACDFADGERKVELLAVRFKLQDVADSFKQTFDEAKHAQERETLITPLSSRANTPKESPCGKNAVAVLEETTRERTDLSHGDDTSDVTVEAAEVSNTSETATKTVVSPPKFVFGSDSVKSIFSNEKSKTFTFGNTSATGSLFGFSFNPPKKSESPIPASQNTAQKESEVSEPPKSSNATQKPVDSKVDNFPTTTQDGPSNFSFRILEKAEKTTVPEDDLSSDEVVIVYELTPTPEQRALADFLKLPSTFFCYKNKPGYVSDEDDGKECQNEDYETAVKKLNGRLYPSDSEEKKKQQDPVRGISERKCAATWEKKPTPEENAEAEAQQVPSTSVCDVNSDTEHNSPEDLKSEAKIQEMKENEVASTSDVVCTSSEEMPTPSIDEVTVLVQSPTSSEEPDSSAETLQVSQTSSRTDDTPVDLSTKKSDSECSESTQGNRVISFGFGNTAGLSFADLASKSSGDFAFGSKDKNFKWANTGAAVFGDTARKADEDEGGSDDEVVHSDDIHFEPIVSLPEVEVKSGEEDEEILFKERAKLYRWDRDATQWKERGVGEIKILFHTQKKYYRVLMRRDQVLKVCANHVITKEMNLVPSDTSNNALIWTATDYADGEVKVEQLAVRFKSQEMANSFKRRFEECQLSLSELQKGHLSLAAGLSKDTNPVVYFEVSADDEPLGHITMELFSNIVPRTAENFRALCTGEKGFGFKNSRFHRIVTDFVCQGGDITNHDGTGGRSIYGTAFEDENFEVKHTGPGLLSMANKGRDTNNSQFFITLKKAEHLDFKHVVFGFVKDGMDVVKKIESFGSPTGLVNARIVITDCGQI</sequence>
<dbReference type="PRINTS" id="PR00153">
    <property type="entry name" value="CSAPPISMRASE"/>
</dbReference>
<dbReference type="PROSITE" id="PS50199">
    <property type="entry name" value="ZF_RANBP2_2"/>
    <property type="match status" value="4"/>
</dbReference>
<keyword evidence="25" id="KW-0802">TPR repeat</keyword>
<evidence type="ECO:0000256" key="6">
    <source>
        <dbReference type="ARBA" id="ARBA00022553"/>
    </source>
</evidence>
<evidence type="ECO:0000259" key="30">
    <source>
        <dbReference type="PROSITE" id="PS50199"/>
    </source>
</evidence>
<feature type="non-terminal residue" evidence="31">
    <location>
        <position position="1"/>
    </location>
</feature>
<evidence type="ECO:0000259" key="29">
    <source>
        <dbReference type="PROSITE" id="PS50196"/>
    </source>
</evidence>
<dbReference type="PANTHER" id="PTHR23138">
    <property type="entry name" value="RAN BINDING PROTEIN"/>
    <property type="match status" value="1"/>
</dbReference>
<comment type="similarity">
    <text evidence="21">Belongs to the RanBP2 E3 ligase family.</text>
</comment>
<evidence type="ECO:0000256" key="8">
    <source>
        <dbReference type="ARBA" id="ARBA00022723"/>
    </source>
</evidence>
<accession>A0A7K5DDR6</accession>
<keyword evidence="18" id="KW-0472">Membrane</keyword>
<feature type="domain" description="RanBD1" evidence="29">
    <location>
        <begin position="2068"/>
        <end position="2204"/>
    </location>
</feature>
<dbReference type="SMART" id="SM00547">
    <property type="entry name" value="ZnF_RBZ"/>
    <property type="match status" value="4"/>
</dbReference>
<dbReference type="SUPFAM" id="SSF50729">
    <property type="entry name" value="PH domain-like"/>
    <property type="match status" value="4"/>
</dbReference>
<feature type="region of interest" description="Disordered" evidence="27">
    <location>
        <begin position="1267"/>
        <end position="1288"/>
    </location>
</feature>
<dbReference type="GO" id="GO:0006607">
    <property type="term" value="P:NLS-bearing protein import into nucleus"/>
    <property type="evidence" value="ECO:0007669"/>
    <property type="project" value="TreeGrafter"/>
</dbReference>
<keyword evidence="32" id="KW-1185">Reference proteome</keyword>
<dbReference type="FunFam" id="2.40.100.10:FF:000020">
    <property type="entry name" value="E3 SUMO-protein ligase RanBP2"/>
    <property type="match status" value="1"/>
</dbReference>
<feature type="region of interest" description="Disordered" evidence="27">
    <location>
        <begin position="1646"/>
        <end position="1682"/>
    </location>
</feature>
<feature type="compositionally biased region" description="Basic and acidic residues" evidence="27">
    <location>
        <begin position="2452"/>
        <end position="2480"/>
    </location>
</feature>
<feature type="compositionally biased region" description="Polar residues" evidence="27">
    <location>
        <begin position="2041"/>
        <end position="2051"/>
    </location>
</feature>
<feature type="domain" description="PPIase cyclophilin-type" evidence="28">
    <location>
        <begin position="2825"/>
        <end position="2981"/>
    </location>
</feature>
<dbReference type="InterPro" id="IPR036443">
    <property type="entry name" value="Znf_RanBP2_sf"/>
</dbReference>
<dbReference type="Pfam" id="PF00638">
    <property type="entry name" value="Ran_BP1"/>
    <property type="match status" value="4"/>
</dbReference>
<keyword evidence="17" id="KW-0906">Nuclear pore complex</keyword>
<evidence type="ECO:0000256" key="24">
    <source>
        <dbReference type="PROSITE-ProRule" id="PRU00322"/>
    </source>
</evidence>
<feature type="compositionally biased region" description="Polar residues" evidence="27">
    <location>
        <begin position="729"/>
        <end position="749"/>
    </location>
</feature>
<evidence type="ECO:0000256" key="11">
    <source>
        <dbReference type="ARBA" id="ARBA00022786"/>
    </source>
</evidence>
<evidence type="ECO:0000256" key="14">
    <source>
        <dbReference type="ARBA" id="ARBA00022843"/>
    </source>
</evidence>
<evidence type="ECO:0000256" key="10">
    <source>
        <dbReference type="ARBA" id="ARBA00022771"/>
    </source>
</evidence>
<dbReference type="InterPro" id="IPR022011">
    <property type="entry name" value="IR1-M"/>
</dbReference>
<dbReference type="SUPFAM" id="SSF48452">
    <property type="entry name" value="TPR-like"/>
    <property type="match status" value="1"/>
</dbReference>
<dbReference type="GO" id="GO:0003755">
    <property type="term" value="F:peptidyl-prolyl cis-trans isomerase activity"/>
    <property type="evidence" value="ECO:0007669"/>
    <property type="project" value="InterPro"/>
</dbReference>
<feature type="compositionally biased region" description="Polar residues" evidence="27">
    <location>
        <begin position="1267"/>
        <end position="1281"/>
    </location>
</feature>
<dbReference type="SUPFAM" id="SSF90209">
    <property type="entry name" value="Ran binding protein zinc finger-like"/>
    <property type="match status" value="3"/>
</dbReference>
<dbReference type="CDD" id="cd13177">
    <property type="entry name" value="RanBD2_RanBP2-like"/>
    <property type="match status" value="1"/>
</dbReference>
<dbReference type="Pfam" id="PF00641">
    <property type="entry name" value="Zn_ribbon_RanBP"/>
    <property type="match status" value="4"/>
</dbReference>
<dbReference type="InterPro" id="IPR011990">
    <property type="entry name" value="TPR-like_helical_dom_sf"/>
</dbReference>
<dbReference type="GO" id="GO:0005643">
    <property type="term" value="C:nuclear pore"/>
    <property type="evidence" value="ECO:0007669"/>
    <property type="project" value="UniProtKB-SubCell"/>
</dbReference>
<feature type="compositionally biased region" description="Acidic residues" evidence="27">
    <location>
        <begin position="2052"/>
        <end position="2064"/>
    </location>
</feature>
<evidence type="ECO:0000256" key="21">
    <source>
        <dbReference type="ARBA" id="ARBA00061164"/>
    </source>
</evidence>
<feature type="compositionally biased region" description="Low complexity" evidence="27">
    <location>
        <begin position="1306"/>
        <end position="1322"/>
    </location>
</feature>
<evidence type="ECO:0000256" key="2">
    <source>
        <dbReference type="ARBA" id="ARBA00004567"/>
    </source>
</evidence>
<organism evidence="31 32">
    <name type="scientific">Pachyramphus minor</name>
    <dbReference type="NCBI Taxonomy" id="369605"/>
    <lineage>
        <taxon>Eukaryota</taxon>
        <taxon>Metazoa</taxon>
        <taxon>Chordata</taxon>
        <taxon>Craniata</taxon>
        <taxon>Vertebrata</taxon>
        <taxon>Euteleostomi</taxon>
        <taxon>Archelosauria</taxon>
        <taxon>Archosauria</taxon>
        <taxon>Dinosauria</taxon>
        <taxon>Saurischia</taxon>
        <taxon>Theropoda</taxon>
        <taxon>Coelurosauria</taxon>
        <taxon>Aves</taxon>
        <taxon>Neognathae</taxon>
        <taxon>Neoaves</taxon>
        <taxon>Telluraves</taxon>
        <taxon>Australaves</taxon>
        <taxon>Passeriformes</taxon>
        <taxon>Tyrannidae</taxon>
        <taxon>Pachyramphus</taxon>
    </lineage>
</organism>
<evidence type="ECO:0000256" key="5">
    <source>
        <dbReference type="ARBA" id="ARBA00022499"/>
    </source>
</evidence>
<keyword evidence="31" id="KW-0436">Ligase</keyword>
<keyword evidence="19" id="KW-1015">Disulfide bond</keyword>
<feature type="domain" description="RanBP2-type" evidence="30">
    <location>
        <begin position="1538"/>
        <end position="1567"/>
    </location>
</feature>
<evidence type="ECO:0000256" key="17">
    <source>
        <dbReference type="ARBA" id="ARBA00023132"/>
    </source>
</evidence>
<feature type="domain" description="RanBP2-type" evidence="30">
    <location>
        <begin position="1470"/>
        <end position="1499"/>
    </location>
</feature>
<evidence type="ECO:0000256" key="13">
    <source>
        <dbReference type="ARBA" id="ARBA00022833"/>
    </source>
</evidence>
<dbReference type="SUPFAM" id="SSF50891">
    <property type="entry name" value="Cyclophilin-like"/>
    <property type="match status" value="1"/>
</dbReference>
<dbReference type="GO" id="GO:0003723">
    <property type="term" value="F:RNA binding"/>
    <property type="evidence" value="ECO:0007669"/>
    <property type="project" value="UniProtKB-KW"/>
</dbReference>
<keyword evidence="9" id="KW-0677">Repeat</keyword>
<evidence type="ECO:0000256" key="15">
    <source>
        <dbReference type="ARBA" id="ARBA00022884"/>
    </source>
</evidence>
<keyword evidence="11" id="KW-0833">Ubl conjugation pathway</keyword>
<feature type="compositionally biased region" description="Polar residues" evidence="27">
    <location>
        <begin position="2550"/>
        <end position="2574"/>
    </location>
</feature>
<keyword evidence="7" id="KW-0808">Transferase</keyword>
<dbReference type="PROSITE" id="PS50072">
    <property type="entry name" value="CSA_PPIASE_2"/>
    <property type="match status" value="1"/>
</dbReference>
<feature type="repeat" description="TPR" evidence="25">
    <location>
        <begin position="13"/>
        <end position="46"/>
    </location>
</feature>
<dbReference type="EMBL" id="VYXB01006910">
    <property type="protein sequence ID" value="NWS18478.1"/>
    <property type="molecule type" value="Genomic_DNA"/>
</dbReference>
<evidence type="ECO:0000256" key="3">
    <source>
        <dbReference type="ARBA" id="ARBA00004718"/>
    </source>
</evidence>
<dbReference type="GO" id="GO:0005096">
    <property type="term" value="F:GTPase activator activity"/>
    <property type="evidence" value="ECO:0007669"/>
    <property type="project" value="TreeGrafter"/>
</dbReference>
<dbReference type="GO" id="GO:0008270">
    <property type="term" value="F:zinc ion binding"/>
    <property type="evidence" value="ECO:0007669"/>
    <property type="project" value="UniProtKB-KW"/>
</dbReference>
<dbReference type="FunFam" id="4.10.1060.10:FF:000003">
    <property type="entry name" value="E3 SUMO-protein ligase RanBP2"/>
    <property type="match status" value="3"/>
</dbReference>
<keyword evidence="10 24" id="KW-0863">Zinc-finger</keyword>
<dbReference type="Pfam" id="PF00160">
    <property type="entry name" value="Pro_isomerase"/>
    <property type="match status" value="1"/>
</dbReference>
<evidence type="ECO:0000256" key="18">
    <source>
        <dbReference type="ARBA" id="ARBA00023136"/>
    </source>
</evidence>
<keyword evidence="26" id="KW-0175">Coiled coil</keyword>
<dbReference type="Gene3D" id="1.25.40.10">
    <property type="entry name" value="Tetratricopeptide repeat domain"/>
    <property type="match status" value="1"/>
</dbReference>
<evidence type="ECO:0000256" key="1">
    <source>
        <dbReference type="ARBA" id="ARBA00004126"/>
    </source>
</evidence>
<keyword evidence="5" id="KW-1017">Isopeptide bond</keyword>
<evidence type="ECO:0000256" key="23">
    <source>
        <dbReference type="ARBA" id="ARBA00081161"/>
    </source>
</evidence>
<dbReference type="PROSITE" id="PS50196">
    <property type="entry name" value="RANBD1"/>
    <property type="match status" value="4"/>
</dbReference>
<comment type="caution">
    <text evidence="31">The sequence shown here is derived from an EMBL/GenBank/DDBJ whole genome shotgun (WGS) entry which is preliminary data.</text>
</comment>
<comment type="subcellular location">
    <subcellularLocation>
        <location evidence="1">Nucleus membrane</location>
    </subcellularLocation>
    <subcellularLocation>
        <location evidence="2">Nucleus</location>
        <location evidence="2">Nuclear pore complex</location>
    </subcellularLocation>
</comment>
<dbReference type="GO" id="GO:0006457">
    <property type="term" value="P:protein folding"/>
    <property type="evidence" value="ECO:0007669"/>
    <property type="project" value="InterPro"/>
</dbReference>
<dbReference type="CDD" id="cd14685">
    <property type="entry name" value="RanBD3_RanBP2-like"/>
    <property type="match status" value="1"/>
</dbReference>
<dbReference type="InterPro" id="IPR001876">
    <property type="entry name" value="Znf_RanBP2"/>
</dbReference>
<keyword evidence="20" id="KW-0539">Nucleus</keyword>
<feature type="region of interest" description="Disordered" evidence="27">
    <location>
        <begin position="1301"/>
        <end position="1326"/>
    </location>
</feature>
<feature type="region of interest" description="Disordered" evidence="27">
    <location>
        <begin position="729"/>
        <end position="755"/>
    </location>
</feature>
<dbReference type="InterPro" id="IPR020892">
    <property type="entry name" value="Cyclophilin-type_PPIase_CS"/>
</dbReference>
<dbReference type="SMART" id="SM00028">
    <property type="entry name" value="TPR"/>
    <property type="match status" value="2"/>
</dbReference>
<evidence type="ECO:0000256" key="25">
    <source>
        <dbReference type="PROSITE-ProRule" id="PRU00339"/>
    </source>
</evidence>
<dbReference type="PROSITE" id="PS50005">
    <property type="entry name" value="TPR"/>
    <property type="match status" value="1"/>
</dbReference>
<dbReference type="InterPro" id="IPR011993">
    <property type="entry name" value="PH-like_dom_sf"/>
</dbReference>
<evidence type="ECO:0000256" key="16">
    <source>
        <dbReference type="ARBA" id="ARBA00022927"/>
    </source>
</evidence>
<dbReference type="InterPro" id="IPR000156">
    <property type="entry name" value="Ran_bind_dom"/>
</dbReference>
<keyword evidence="16" id="KW-0653">Protein transport</keyword>
<feature type="domain" description="RanBP2-type" evidence="30">
    <location>
        <begin position="1346"/>
        <end position="1375"/>
    </location>
</feature>
<dbReference type="InterPro" id="IPR019734">
    <property type="entry name" value="TPR_rpt"/>
</dbReference>
<proteinExistence type="inferred from homology"/>
<feature type="region of interest" description="Disordered" evidence="27">
    <location>
        <begin position="2309"/>
        <end position="2364"/>
    </location>
</feature>
<dbReference type="Gene3D" id="2.40.100.10">
    <property type="entry name" value="Cyclophilin-like"/>
    <property type="match status" value="1"/>
</dbReference>
<comment type="pathway">
    <text evidence="3">Protein modification; protein sumoylation.</text>
</comment>
<dbReference type="Proteomes" id="UP000525089">
    <property type="component" value="Unassembled WGS sequence"/>
</dbReference>
<feature type="region of interest" description="Disordered" evidence="27">
    <location>
        <begin position="2550"/>
        <end position="2597"/>
    </location>
</feature>
<keyword evidence="6" id="KW-0597">Phosphoprotein</keyword>
<dbReference type="GO" id="GO:0051028">
    <property type="term" value="P:mRNA transport"/>
    <property type="evidence" value="ECO:0007669"/>
    <property type="project" value="UniProtKB-KW"/>
</dbReference>
<evidence type="ECO:0000256" key="19">
    <source>
        <dbReference type="ARBA" id="ARBA00023157"/>
    </source>
</evidence>
<dbReference type="Gene3D" id="4.10.1060.10">
    <property type="entry name" value="Zinc finger, RanBP2-type"/>
    <property type="match status" value="4"/>
</dbReference>
<dbReference type="SMART" id="SM00160">
    <property type="entry name" value="RanBD"/>
    <property type="match status" value="4"/>
</dbReference>
<dbReference type="CDD" id="cd14684">
    <property type="entry name" value="RanBD1_RanBP2-like"/>
    <property type="match status" value="1"/>
</dbReference>